<dbReference type="Pfam" id="PF10303">
    <property type="entry name" value="DUF2408"/>
    <property type="match status" value="1"/>
</dbReference>
<gene>
    <name evidence="1" type="ORF">DRE_03306</name>
</gene>
<keyword evidence="2" id="KW-1185">Reference proteome</keyword>
<name>W7I431_9PEZI</name>
<reference evidence="1 2" key="1">
    <citation type="submission" date="2013-05" db="EMBL/GenBank/DDBJ databases">
        <title>Drechslerella stenobrocha genome reveals carnivorous origination and mechanical trapping mechanism of predatory fungi.</title>
        <authorList>
            <person name="Liu X."/>
            <person name="Zhang W."/>
            <person name="Liu K."/>
        </authorList>
    </citation>
    <scope>NUCLEOTIDE SEQUENCE [LARGE SCALE GENOMIC DNA]</scope>
    <source>
        <strain evidence="1 2">248</strain>
    </source>
</reference>
<dbReference type="PANTHER" id="PTHR28086:SF1">
    <property type="entry name" value="CU(2+) SUPPRESSING AND BLEOMYCIN SENSITIVE PROTEIN 1"/>
    <property type="match status" value="1"/>
</dbReference>
<evidence type="ECO:0000313" key="2">
    <source>
        <dbReference type="Proteomes" id="UP000024837"/>
    </source>
</evidence>
<proteinExistence type="predicted"/>
<dbReference type="PANTHER" id="PTHR28086">
    <property type="entry name" value="UPF0662 PROTEIN YPL260W"/>
    <property type="match status" value="1"/>
</dbReference>
<dbReference type="EMBL" id="KI966411">
    <property type="protein sequence ID" value="EWC47187.1"/>
    <property type="molecule type" value="Genomic_DNA"/>
</dbReference>
<dbReference type="HOGENOM" id="CLU_026648_0_0_1"/>
<organism evidence="1 2">
    <name type="scientific">Drechslerella stenobrocha 248</name>
    <dbReference type="NCBI Taxonomy" id="1043628"/>
    <lineage>
        <taxon>Eukaryota</taxon>
        <taxon>Fungi</taxon>
        <taxon>Dikarya</taxon>
        <taxon>Ascomycota</taxon>
        <taxon>Pezizomycotina</taxon>
        <taxon>Orbiliomycetes</taxon>
        <taxon>Orbiliales</taxon>
        <taxon>Orbiliaceae</taxon>
        <taxon>Drechslerella</taxon>
    </lineage>
</organism>
<accession>W7I431</accession>
<dbReference type="InterPro" id="IPR018810">
    <property type="entry name" value="UPF0662"/>
</dbReference>
<evidence type="ECO:0000313" key="1">
    <source>
        <dbReference type="EMBL" id="EWC47187.1"/>
    </source>
</evidence>
<protein>
    <submittedName>
        <fullName evidence="1">Uncharacterized protein</fullName>
    </submittedName>
</protein>
<sequence>MFRSLQVGPLDLQEIGGDFVLPIQDKEKREAARSLEEALLLLSLAYMTVGRNNEPPAVYSTLVVMKLLLYHLIKAAVYSNHDLRALEAKLDDVGRTIDQGKGKYDKMWSDFFESQLQNCRESMVPVKQNLDGLSYHLDPLYEKLVSLYRQVTAAGSRQKVVLSEIQELRDRITEVEKSRVDGKFLASDGTVPDGQELVTDLMEKCRFIADSIVDKTLQVDPTFNRLYETLSGIKGKLEQLMLTQAWSMRETDLFDILQQLRQIDSDRVDGRFVGSEGTAPDDGQKVRANNQPNLQFLSC</sequence>
<dbReference type="GO" id="GO:0005737">
    <property type="term" value="C:cytoplasm"/>
    <property type="evidence" value="ECO:0007669"/>
    <property type="project" value="TreeGrafter"/>
</dbReference>
<dbReference type="Proteomes" id="UP000024837">
    <property type="component" value="Unassembled WGS sequence"/>
</dbReference>
<dbReference type="OrthoDB" id="2011986at2759"/>
<dbReference type="GO" id="GO:0005634">
    <property type="term" value="C:nucleus"/>
    <property type="evidence" value="ECO:0007669"/>
    <property type="project" value="TreeGrafter"/>
</dbReference>
<dbReference type="AlphaFoldDB" id="W7I431"/>